<proteinExistence type="predicted"/>
<name>A0A9W4T3C1_9GLOM</name>
<dbReference type="OrthoDB" id="10587531at2759"/>
<protein>
    <submittedName>
        <fullName evidence="1">2346_t:CDS:1</fullName>
    </submittedName>
</protein>
<keyword evidence="2" id="KW-1185">Reference proteome</keyword>
<dbReference type="Proteomes" id="UP001153678">
    <property type="component" value="Unassembled WGS sequence"/>
</dbReference>
<gene>
    <name evidence="1" type="ORF">FWILDA_LOCUS14522</name>
</gene>
<evidence type="ECO:0000313" key="2">
    <source>
        <dbReference type="Proteomes" id="UP001153678"/>
    </source>
</evidence>
<comment type="caution">
    <text evidence="1">The sequence shown here is derived from an EMBL/GenBank/DDBJ whole genome shotgun (WGS) entry which is preliminary data.</text>
</comment>
<dbReference type="EMBL" id="CAMKVN010006475">
    <property type="protein sequence ID" value="CAI2190328.1"/>
    <property type="molecule type" value="Genomic_DNA"/>
</dbReference>
<organism evidence="1 2">
    <name type="scientific">Funneliformis geosporum</name>
    <dbReference type="NCBI Taxonomy" id="1117311"/>
    <lineage>
        <taxon>Eukaryota</taxon>
        <taxon>Fungi</taxon>
        <taxon>Fungi incertae sedis</taxon>
        <taxon>Mucoromycota</taxon>
        <taxon>Glomeromycotina</taxon>
        <taxon>Glomeromycetes</taxon>
        <taxon>Glomerales</taxon>
        <taxon>Glomeraceae</taxon>
        <taxon>Funneliformis</taxon>
    </lineage>
</organism>
<evidence type="ECO:0000313" key="1">
    <source>
        <dbReference type="EMBL" id="CAI2190328.1"/>
    </source>
</evidence>
<dbReference type="AlphaFoldDB" id="A0A9W4T3C1"/>
<sequence>MSWEEAFTKHDTKVLITSVIKYCSGRFESRLKKLKDDTKNSKNDQYIKSFLEYASKSVNINDGKANPLIKSQKLPSSTDIAFKSNFLSYALKELDRTIQEGVDNISGSLLWLESDSDESSMNSDQIMFDDSEHVARVQTALQGAFEFNM</sequence>
<accession>A0A9W4T3C1</accession>
<reference evidence="1" key="1">
    <citation type="submission" date="2022-08" db="EMBL/GenBank/DDBJ databases">
        <authorList>
            <person name="Kallberg Y."/>
            <person name="Tangrot J."/>
            <person name="Rosling A."/>
        </authorList>
    </citation>
    <scope>NUCLEOTIDE SEQUENCE</scope>
    <source>
        <strain evidence="1">Wild A</strain>
    </source>
</reference>